<dbReference type="Proteomes" id="UP000324222">
    <property type="component" value="Unassembled WGS sequence"/>
</dbReference>
<organism evidence="1 2">
    <name type="scientific">Portunus trituberculatus</name>
    <name type="common">Swimming crab</name>
    <name type="synonym">Neptunus trituberculatus</name>
    <dbReference type="NCBI Taxonomy" id="210409"/>
    <lineage>
        <taxon>Eukaryota</taxon>
        <taxon>Metazoa</taxon>
        <taxon>Ecdysozoa</taxon>
        <taxon>Arthropoda</taxon>
        <taxon>Crustacea</taxon>
        <taxon>Multicrustacea</taxon>
        <taxon>Malacostraca</taxon>
        <taxon>Eumalacostraca</taxon>
        <taxon>Eucarida</taxon>
        <taxon>Decapoda</taxon>
        <taxon>Pleocyemata</taxon>
        <taxon>Brachyura</taxon>
        <taxon>Eubrachyura</taxon>
        <taxon>Portunoidea</taxon>
        <taxon>Portunidae</taxon>
        <taxon>Portuninae</taxon>
        <taxon>Portunus</taxon>
    </lineage>
</organism>
<comment type="caution">
    <text evidence="1">The sequence shown here is derived from an EMBL/GenBank/DDBJ whole genome shotgun (WGS) entry which is preliminary data.</text>
</comment>
<gene>
    <name evidence="1" type="ORF">E2C01_046143</name>
</gene>
<accession>A0A5B7G405</accession>
<proteinExistence type="predicted"/>
<keyword evidence="2" id="KW-1185">Reference proteome</keyword>
<evidence type="ECO:0000313" key="2">
    <source>
        <dbReference type="Proteomes" id="UP000324222"/>
    </source>
</evidence>
<dbReference type="EMBL" id="VSRR010010749">
    <property type="protein sequence ID" value="MPC52279.1"/>
    <property type="molecule type" value="Genomic_DNA"/>
</dbReference>
<reference evidence="1 2" key="1">
    <citation type="submission" date="2019-05" db="EMBL/GenBank/DDBJ databases">
        <title>Another draft genome of Portunus trituberculatus and its Hox gene families provides insights of decapod evolution.</title>
        <authorList>
            <person name="Jeong J.-H."/>
            <person name="Song I."/>
            <person name="Kim S."/>
            <person name="Choi T."/>
            <person name="Kim D."/>
            <person name="Ryu S."/>
            <person name="Kim W."/>
        </authorList>
    </citation>
    <scope>NUCLEOTIDE SEQUENCE [LARGE SCALE GENOMIC DNA]</scope>
    <source>
        <tissue evidence="1">Muscle</tissue>
    </source>
</reference>
<name>A0A5B7G405_PORTR</name>
<dbReference type="AlphaFoldDB" id="A0A5B7G405"/>
<sequence length="162" mass="18421">MTQCLSSVRERGTLRWREVAKNLNSWTPERCGQLQGLLSLVSALCTRQQIKLGSIGLPGYLTVLLGRLARLEAGERPRTPRHIWLVPNCLTPYVSHLIPQCLQILLQLALHRLQVILHCLQFTLHTFAGKIGVILRLRPQGAQARLQHHQLLCVFRLLPCLF</sequence>
<protein>
    <submittedName>
        <fullName evidence="1">Uncharacterized protein</fullName>
    </submittedName>
</protein>
<evidence type="ECO:0000313" key="1">
    <source>
        <dbReference type="EMBL" id="MPC52279.1"/>
    </source>
</evidence>